<dbReference type="CDD" id="cd12249">
    <property type="entry name" value="RRM1_hnRNPR_like"/>
    <property type="match status" value="1"/>
</dbReference>
<evidence type="ECO:0000313" key="5">
    <source>
        <dbReference type="EnsemblMetazoa" id="XP_031788164"/>
    </source>
</evidence>
<proteinExistence type="predicted"/>
<sequence>MTTGCQYVDSDNEDDVRPESAERRADDNMKRKIPKLFRRSFYKDKKSDLFCKKAKKPLSKNSSLENSLLDLDAQVKINQNILDLQERTGLAMVQKNGQRKLGPPRDWTGPPPAPGCEVFVGRIPRNIYEDVIYPIFNQAGEIYEMRLMMNFSGTNRGFCFIMYAKPEYAQKAIDLLNNYEIRPGWCIGVVASVNNCRLHVTDLPLHIDAQKLIQKIWPICEDIDKVSVYTNTLNPKVKHALISFKTHRSAAMARRRLVPEQSTFFDKSDVRIEWAHPKMLISDVIEECGYCDEDGKITITTKQIQTEKKNLNIKKRPSQNFKTSTPQAAKNVQAVNHASTVISQKDFTNRFIYNKIQSCDKNQRLCKVELCNKSYYVGQPIDYNVQRFDMNQNICRQDNGSFDDSSIKGFDQLKYSIRSDESLSDFSRSSDTDDSKYSYCSINTSTPQHKTMPPFLNPSNCSVVRIPWGYYPVSQAPNIYHGNFNFHTVLFPWHLMKVASSNSCSIPVNVTSVPNHEVTNFAVPHYDLNNVKKVDHFRSCQAVNKNARPILNRRTLFH</sequence>
<evidence type="ECO:0000256" key="2">
    <source>
        <dbReference type="PROSITE-ProRule" id="PRU00176"/>
    </source>
</evidence>
<evidence type="ECO:0000256" key="1">
    <source>
        <dbReference type="ARBA" id="ARBA00022884"/>
    </source>
</evidence>
<dbReference type="SMR" id="A0A7M7QIA3"/>
<dbReference type="PANTHER" id="PTHR21245">
    <property type="entry name" value="HETEROGENEOUS NUCLEAR RIBONUCLEOPROTEIN"/>
    <property type="match status" value="1"/>
</dbReference>
<feature type="domain" description="RRM" evidence="4">
    <location>
        <begin position="116"/>
        <end position="194"/>
    </location>
</feature>
<dbReference type="Pfam" id="PF00076">
    <property type="entry name" value="RRM_1"/>
    <property type="match status" value="1"/>
</dbReference>
<dbReference type="InterPro" id="IPR012677">
    <property type="entry name" value="Nucleotide-bd_a/b_plait_sf"/>
</dbReference>
<organism evidence="5 6">
    <name type="scientific">Nasonia vitripennis</name>
    <name type="common">Parasitic wasp</name>
    <dbReference type="NCBI Taxonomy" id="7425"/>
    <lineage>
        <taxon>Eukaryota</taxon>
        <taxon>Metazoa</taxon>
        <taxon>Ecdysozoa</taxon>
        <taxon>Arthropoda</taxon>
        <taxon>Hexapoda</taxon>
        <taxon>Insecta</taxon>
        <taxon>Pterygota</taxon>
        <taxon>Neoptera</taxon>
        <taxon>Endopterygota</taxon>
        <taxon>Hymenoptera</taxon>
        <taxon>Apocrita</taxon>
        <taxon>Proctotrupomorpha</taxon>
        <taxon>Chalcidoidea</taxon>
        <taxon>Pteromalidae</taxon>
        <taxon>Pteromalinae</taxon>
        <taxon>Nasonia</taxon>
    </lineage>
</organism>
<name>A0A7M7QIA3_NASVI</name>
<evidence type="ECO:0000259" key="4">
    <source>
        <dbReference type="PROSITE" id="PS50102"/>
    </source>
</evidence>
<keyword evidence="6" id="KW-1185">Reference proteome</keyword>
<dbReference type="Gene3D" id="3.30.70.330">
    <property type="match status" value="2"/>
</dbReference>
<dbReference type="RefSeq" id="XP_031788164.1">
    <property type="nucleotide sequence ID" value="XM_031932304.2"/>
</dbReference>
<dbReference type="AlphaFoldDB" id="A0A7M7QIA3"/>
<dbReference type="SMART" id="SM00360">
    <property type="entry name" value="RRM"/>
    <property type="match status" value="2"/>
</dbReference>
<dbReference type="PROSITE" id="PS50102">
    <property type="entry name" value="RRM"/>
    <property type="match status" value="1"/>
</dbReference>
<dbReference type="OrthoDB" id="3800936at2759"/>
<feature type="compositionally biased region" description="Basic and acidic residues" evidence="3">
    <location>
        <begin position="15"/>
        <end position="29"/>
    </location>
</feature>
<dbReference type="EnsemblMetazoa" id="XM_031932304">
    <property type="protein sequence ID" value="XP_031788164"/>
    <property type="gene ID" value="LOC103317888"/>
</dbReference>
<keyword evidence="1 2" id="KW-0694">RNA-binding</keyword>
<feature type="region of interest" description="Disordered" evidence="3">
    <location>
        <begin position="1"/>
        <end position="29"/>
    </location>
</feature>
<dbReference type="KEGG" id="nvi:103317888"/>
<protein>
    <recommendedName>
        <fullName evidence="4">RRM domain-containing protein</fullName>
    </recommendedName>
</protein>
<evidence type="ECO:0000256" key="3">
    <source>
        <dbReference type="SAM" id="MobiDB-lite"/>
    </source>
</evidence>
<dbReference type="Proteomes" id="UP000002358">
    <property type="component" value="Chromosome 5"/>
</dbReference>
<accession>A0A7M7QIA3</accession>
<dbReference type="SUPFAM" id="SSF54928">
    <property type="entry name" value="RNA-binding domain, RBD"/>
    <property type="match status" value="1"/>
</dbReference>
<dbReference type="InParanoid" id="A0A7M7QIA3"/>
<dbReference type="GO" id="GO:0003723">
    <property type="term" value="F:RNA binding"/>
    <property type="evidence" value="ECO:0007669"/>
    <property type="project" value="UniProtKB-UniRule"/>
</dbReference>
<dbReference type="GeneID" id="103317888"/>
<dbReference type="InterPro" id="IPR000504">
    <property type="entry name" value="RRM_dom"/>
</dbReference>
<dbReference type="InterPro" id="IPR035979">
    <property type="entry name" value="RBD_domain_sf"/>
</dbReference>
<reference evidence="5" key="1">
    <citation type="submission" date="2021-01" db="UniProtKB">
        <authorList>
            <consortium name="EnsemblMetazoa"/>
        </authorList>
    </citation>
    <scope>IDENTIFICATION</scope>
</reference>
<evidence type="ECO:0000313" key="6">
    <source>
        <dbReference type="Proteomes" id="UP000002358"/>
    </source>
</evidence>